<evidence type="ECO:0000256" key="1">
    <source>
        <dbReference type="ARBA" id="ARBA00023125"/>
    </source>
</evidence>
<dbReference type="CDD" id="cd00086">
    <property type="entry name" value="homeodomain"/>
    <property type="match status" value="1"/>
</dbReference>
<feature type="region of interest" description="Disordered" evidence="6">
    <location>
        <begin position="52"/>
        <end position="123"/>
    </location>
</feature>
<dbReference type="EMBL" id="LT554703">
    <property type="protein sequence ID" value="SAM07110.1"/>
    <property type="molecule type" value="Genomic_DNA"/>
</dbReference>
<dbReference type="InterPro" id="IPR017970">
    <property type="entry name" value="Homeobox_CS"/>
</dbReference>
<evidence type="ECO:0000313" key="9">
    <source>
        <dbReference type="Proteomes" id="UP000078561"/>
    </source>
</evidence>
<evidence type="ECO:0000256" key="2">
    <source>
        <dbReference type="ARBA" id="ARBA00023155"/>
    </source>
</evidence>
<dbReference type="SUPFAM" id="SSF46689">
    <property type="entry name" value="Homeodomain-like"/>
    <property type="match status" value="1"/>
</dbReference>
<feature type="region of interest" description="Disordered" evidence="6">
    <location>
        <begin position="172"/>
        <end position="207"/>
    </location>
</feature>
<proteinExistence type="predicted"/>
<dbReference type="InterPro" id="IPR000047">
    <property type="entry name" value="HTH_motif"/>
</dbReference>
<dbReference type="PROSITE" id="PS00027">
    <property type="entry name" value="HOMEOBOX_1"/>
    <property type="match status" value="1"/>
</dbReference>
<dbReference type="InterPro" id="IPR001356">
    <property type="entry name" value="HD"/>
</dbReference>
<dbReference type="PANTHER" id="PTHR24324">
    <property type="entry name" value="HOMEOBOX PROTEIN HHEX"/>
    <property type="match status" value="1"/>
</dbReference>
<evidence type="ECO:0000313" key="8">
    <source>
        <dbReference type="EMBL" id="SAM07110.1"/>
    </source>
</evidence>
<dbReference type="GO" id="GO:0005634">
    <property type="term" value="C:nucleus"/>
    <property type="evidence" value="ECO:0007669"/>
    <property type="project" value="UniProtKB-SubCell"/>
</dbReference>
<dbReference type="PROSITE" id="PS50071">
    <property type="entry name" value="HOMEOBOX_2"/>
    <property type="match status" value="1"/>
</dbReference>
<feature type="domain" description="Homeobox" evidence="7">
    <location>
        <begin position="119"/>
        <end position="179"/>
    </location>
</feature>
<dbReference type="PANTHER" id="PTHR24324:SF9">
    <property type="entry name" value="HOMEOBOX DOMAIN-CONTAINING PROTEIN"/>
    <property type="match status" value="1"/>
</dbReference>
<accession>A0A168RLQ1</accession>
<dbReference type="STRING" id="4829.A0A168RLQ1"/>
<dbReference type="GO" id="GO:0000978">
    <property type="term" value="F:RNA polymerase II cis-regulatory region sequence-specific DNA binding"/>
    <property type="evidence" value="ECO:0007669"/>
    <property type="project" value="TreeGrafter"/>
</dbReference>
<keyword evidence="2 4" id="KW-0371">Homeobox</keyword>
<comment type="subcellular location">
    <subcellularLocation>
        <location evidence="4 5">Nucleus</location>
    </subcellularLocation>
</comment>
<evidence type="ECO:0000256" key="5">
    <source>
        <dbReference type="RuleBase" id="RU000682"/>
    </source>
</evidence>
<feature type="compositionally biased region" description="Low complexity" evidence="6">
    <location>
        <begin position="52"/>
        <end position="62"/>
    </location>
</feature>
<protein>
    <recommendedName>
        <fullName evidence="7">Homeobox domain-containing protein</fullName>
    </recommendedName>
</protein>
<keyword evidence="3 4" id="KW-0539">Nucleus</keyword>
<dbReference type="OrthoDB" id="6159439at2759"/>
<sequence>MDTNFSSLPGLERISSSCSSSSLYTISTQSSSPDTLMMDDPLSCFDYLQPSPTTSTATTPSTCSKKRKRQTSATMIIKPTRWSPPPLPHSPSQPNHQRQSTTQRNGTIENDFKPTFYNPNEIKHRRRVSTYQYSVLEEEYRANNKPNASKRHQLAERLGMTPRTVQIWFQNKRAKAKQQSNKNTSPSQQSHSASDSSSAATTPQDMVTFDDGRLDPIYLLGDMATFACSSSSPPAITKSGSVVPPDDDNAVMAPMAGSEVMGDHGTGEIASTSSSSLSSPRLPDTYYAYNDPFPMWLHPHANQQTMIGDPFALLQQLTDHMGHDQRHDSILHWIQKTPTDPGVPLWPSNVIQDDYLDSVLDQDDWFPL</sequence>
<dbReference type="GO" id="GO:0030154">
    <property type="term" value="P:cell differentiation"/>
    <property type="evidence" value="ECO:0007669"/>
    <property type="project" value="TreeGrafter"/>
</dbReference>
<dbReference type="Gene3D" id="1.10.10.60">
    <property type="entry name" value="Homeodomain-like"/>
    <property type="match status" value="1"/>
</dbReference>
<dbReference type="SMART" id="SM00389">
    <property type="entry name" value="HOX"/>
    <property type="match status" value="1"/>
</dbReference>
<feature type="compositionally biased region" description="Low complexity" evidence="6">
    <location>
        <begin position="184"/>
        <end position="205"/>
    </location>
</feature>
<organism evidence="8">
    <name type="scientific">Absidia glauca</name>
    <name type="common">Pin mould</name>
    <dbReference type="NCBI Taxonomy" id="4829"/>
    <lineage>
        <taxon>Eukaryota</taxon>
        <taxon>Fungi</taxon>
        <taxon>Fungi incertae sedis</taxon>
        <taxon>Mucoromycota</taxon>
        <taxon>Mucoromycotina</taxon>
        <taxon>Mucoromycetes</taxon>
        <taxon>Mucorales</taxon>
        <taxon>Cunninghamellaceae</taxon>
        <taxon>Absidia</taxon>
    </lineage>
</organism>
<reference evidence="8" key="1">
    <citation type="submission" date="2016-04" db="EMBL/GenBank/DDBJ databases">
        <authorList>
            <person name="Evans L.H."/>
            <person name="Alamgir A."/>
            <person name="Owens N."/>
            <person name="Weber N.D."/>
            <person name="Virtaneva K."/>
            <person name="Barbian K."/>
            <person name="Babar A."/>
            <person name="Rosenke K."/>
        </authorList>
    </citation>
    <scope>NUCLEOTIDE SEQUENCE [LARGE SCALE GENOMIC DNA]</scope>
    <source>
        <strain evidence="8">CBS 101.48</strain>
    </source>
</reference>
<evidence type="ECO:0000256" key="6">
    <source>
        <dbReference type="SAM" id="MobiDB-lite"/>
    </source>
</evidence>
<evidence type="ECO:0000256" key="3">
    <source>
        <dbReference type="ARBA" id="ARBA00023242"/>
    </source>
</evidence>
<dbReference type="InParanoid" id="A0A168RLQ1"/>
<gene>
    <name evidence="8" type="primary">ABSGL_12744.1 scaffold 13359</name>
</gene>
<keyword evidence="1 4" id="KW-0238">DNA-binding</keyword>
<keyword evidence="9" id="KW-1185">Reference proteome</keyword>
<dbReference type="Proteomes" id="UP000078561">
    <property type="component" value="Unassembled WGS sequence"/>
</dbReference>
<dbReference type="InterPro" id="IPR051000">
    <property type="entry name" value="Homeobox_DNA-bind_prot"/>
</dbReference>
<feature type="DNA-binding region" description="Homeobox" evidence="4">
    <location>
        <begin position="121"/>
        <end position="180"/>
    </location>
</feature>
<dbReference type="Pfam" id="PF00046">
    <property type="entry name" value="Homeodomain"/>
    <property type="match status" value="1"/>
</dbReference>
<dbReference type="InterPro" id="IPR009057">
    <property type="entry name" value="Homeodomain-like_sf"/>
</dbReference>
<feature type="compositionally biased region" description="Pro residues" evidence="6">
    <location>
        <begin position="82"/>
        <end position="91"/>
    </location>
</feature>
<dbReference type="AlphaFoldDB" id="A0A168RLQ1"/>
<evidence type="ECO:0000259" key="7">
    <source>
        <dbReference type="PROSITE" id="PS50071"/>
    </source>
</evidence>
<name>A0A168RLQ1_ABSGL</name>
<feature type="compositionally biased region" description="Polar residues" evidence="6">
    <location>
        <begin position="95"/>
        <end position="108"/>
    </location>
</feature>
<dbReference type="PRINTS" id="PR00031">
    <property type="entry name" value="HTHREPRESSR"/>
</dbReference>
<dbReference type="GO" id="GO:0000981">
    <property type="term" value="F:DNA-binding transcription factor activity, RNA polymerase II-specific"/>
    <property type="evidence" value="ECO:0007669"/>
    <property type="project" value="InterPro"/>
</dbReference>
<evidence type="ECO:0000256" key="4">
    <source>
        <dbReference type="PROSITE-ProRule" id="PRU00108"/>
    </source>
</evidence>